<sequence length="85" mass="9935">MDIIPAEQAKLWTLEAGLTMTVVRDKLNDLIEQAARQGNTVIFMILPKYIVLEDIHALSAELHEIGYQVRFGLEESYYYFNIHWH</sequence>
<dbReference type="EMBL" id="DPXL01000030">
    <property type="protein sequence ID" value="HCM30603.1"/>
    <property type="molecule type" value="Genomic_DNA"/>
</dbReference>
<protein>
    <submittedName>
        <fullName evidence="1">Uncharacterized protein</fullName>
    </submittedName>
</protein>
<evidence type="ECO:0000313" key="2">
    <source>
        <dbReference type="Proteomes" id="UP000262257"/>
    </source>
</evidence>
<reference evidence="1 2" key="1">
    <citation type="journal article" date="2018" name="Nat. Biotechnol.">
        <title>A standardized bacterial taxonomy based on genome phylogeny substantially revises the tree of life.</title>
        <authorList>
            <person name="Parks D.H."/>
            <person name="Chuvochina M."/>
            <person name="Waite D.W."/>
            <person name="Rinke C."/>
            <person name="Skarshewski A."/>
            <person name="Chaumeil P.A."/>
            <person name="Hugenholtz P."/>
        </authorList>
    </citation>
    <scope>NUCLEOTIDE SEQUENCE [LARGE SCALE GENOMIC DNA]</scope>
    <source>
        <strain evidence="1">UBA10045</strain>
    </source>
</reference>
<organism evidence="1 2">
    <name type="scientific">Acinetobacter radioresistens</name>
    <dbReference type="NCBI Taxonomy" id="40216"/>
    <lineage>
        <taxon>Bacteria</taxon>
        <taxon>Pseudomonadati</taxon>
        <taxon>Pseudomonadota</taxon>
        <taxon>Gammaproteobacteria</taxon>
        <taxon>Moraxellales</taxon>
        <taxon>Moraxellaceae</taxon>
        <taxon>Acinetobacter</taxon>
    </lineage>
</organism>
<proteinExistence type="predicted"/>
<dbReference type="AlphaFoldDB" id="A0A3A4CVI3"/>
<name>A0A3A4CVI3_ACIRA</name>
<dbReference type="Proteomes" id="UP000262257">
    <property type="component" value="Unassembled WGS sequence"/>
</dbReference>
<gene>
    <name evidence="1" type="ORF">DIC32_02180</name>
</gene>
<accession>A0A3A4CVI3</accession>
<evidence type="ECO:0000313" key="1">
    <source>
        <dbReference type="EMBL" id="HCM30603.1"/>
    </source>
</evidence>
<comment type="caution">
    <text evidence="1">The sequence shown here is derived from an EMBL/GenBank/DDBJ whole genome shotgun (WGS) entry which is preliminary data.</text>
</comment>
<dbReference type="RefSeq" id="WP_005406743.1">
    <property type="nucleotide sequence ID" value="NZ_BKXI01000032.1"/>
</dbReference>